<comment type="caution">
    <text evidence="3">The sequence shown here is derived from an EMBL/GenBank/DDBJ whole genome shotgun (WGS) entry which is preliminary data.</text>
</comment>
<sequence length="155" mass="17096">MKKSLLLIGVILSFCACVGAKQDGKAQSSDAGKKSLDYKVLLEDSYGGTDTAENRVITNQEELEKVYGIINRTRRPGIEVPQVDFAENMVVAVFMGQRSSGGNRVEIEKIEETTDAIQVYVRKVQPGEGDMTSMAITNPFIFAELPRSDKEVVFK</sequence>
<dbReference type="Proteomes" id="UP000267469">
    <property type="component" value="Unassembled WGS sequence"/>
</dbReference>
<name>A0A3N0DIN0_SINP1</name>
<dbReference type="GO" id="GO:0006508">
    <property type="term" value="P:proteolysis"/>
    <property type="evidence" value="ECO:0007669"/>
    <property type="project" value="UniProtKB-KW"/>
</dbReference>
<dbReference type="InterPro" id="IPR025748">
    <property type="entry name" value="PrcB_C_dom"/>
</dbReference>
<dbReference type="RefSeq" id="WP_123218030.1">
    <property type="nucleotide sequence ID" value="NZ_RJTM01000166.1"/>
</dbReference>
<feature type="signal peptide" evidence="1">
    <location>
        <begin position="1"/>
        <end position="20"/>
    </location>
</feature>
<evidence type="ECO:0000313" key="4">
    <source>
        <dbReference type="Proteomes" id="UP000267469"/>
    </source>
</evidence>
<dbReference type="PROSITE" id="PS51257">
    <property type="entry name" value="PROKAR_LIPOPROTEIN"/>
    <property type="match status" value="1"/>
</dbReference>
<feature type="chain" id="PRO_5018259279" evidence="1">
    <location>
        <begin position="21"/>
        <end position="155"/>
    </location>
</feature>
<dbReference type="Pfam" id="PF14343">
    <property type="entry name" value="PrcB_C"/>
    <property type="match status" value="1"/>
</dbReference>
<proteinExistence type="predicted"/>
<organism evidence="3 4">
    <name type="scientific">Sinomicrobium pectinilyticum</name>
    <dbReference type="NCBI Taxonomy" id="1084421"/>
    <lineage>
        <taxon>Bacteria</taxon>
        <taxon>Pseudomonadati</taxon>
        <taxon>Bacteroidota</taxon>
        <taxon>Flavobacteriia</taxon>
        <taxon>Flavobacteriales</taxon>
        <taxon>Flavobacteriaceae</taxon>
        <taxon>Sinomicrobium</taxon>
    </lineage>
</organism>
<evidence type="ECO:0000313" key="3">
    <source>
        <dbReference type="EMBL" id="RNL75548.1"/>
    </source>
</evidence>
<keyword evidence="4" id="KW-1185">Reference proteome</keyword>
<gene>
    <name evidence="3" type="ORF">ED312_21250</name>
</gene>
<feature type="domain" description="PrcB C-terminal" evidence="2">
    <location>
        <begin position="89"/>
        <end position="145"/>
    </location>
</feature>
<accession>A0A3N0DIN0</accession>
<dbReference type="AlphaFoldDB" id="A0A3N0DIN0"/>
<protein>
    <submittedName>
        <fullName evidence="3">Protease complex subunit PrcB family protein</fullName>
    </submittedName>
</protein>
<dbReference type="EMBL" id="RJTM01000166">
    <property type="protein sequence ID" value="RNL75548.1"/>
    <property type="molecule type" value="Genomic_DNA"/>
</dbReference>
<evidence type="ECO:0000256" key="1">
    <source>
        <dbReference type="SAM" id="SignalP"/>
    </source>
</evidence>
<keyword evidence="1" id="KW-0732">Signal</keyword>
<dbReference type="GO" id="GO:0008233">
    <property type="term" value="F:peptidase activity"/>
    <property type="evidence" value="ECO:0007669"/>
    <property type="project" value="UniProtKB-KW"/>
</dbReference>
<evidence type="ECO:0000259" key="2">
    <source>
        <dbReference type="Pfam" id="PF14343"/>
    </source>
</evidence>
<keyword evidence="3" id="KW-0645">Protease</keyword>
<keyword evidence="3" id="KW-0378">Hydrolase</keyword>
<reference evidence="3 4" key="1">
    <citation type="submission" date="2018-10" db="EMBL/GenBank/DDBJ databases">
        <title>Sinomicrobium pectinilyticum sp. nov., a pectinase-producing bacterium isolated from alkaline and saline soil, and emended description of the genus Sinomicrobium.</title>
        <authorList>
            <person name="Cheng B."/>
            <person name="Li C."/>
            <person name="Lai Q."/>
            <person name="Du M."/>
            <person name="Shao Z."/>
            <person name="Xu P."/>
            <person name="Yang C."/>
        </authorList>
    </citation>
    <scope>NUCLEOTIDE SEQUENCE [LARGE SCALE GENOMIC DNA]</scope>
    <source>
        <strain evidence="3 4">5DNS001</strain>
    </source>
</reference>
<dbReference type="OrthoDB" id="1442131at2"/>